<organism evidence="1">
    <name type="scientific">Triticum urartu</name>
    <name type="common">Red wild einkorn</name>
    <name type="synonym">Crithodium urartu</name>
    <dbReference type="NCBI Taxonomy" id="4572"/>
    <lineage>
        <taxon>Eukaryota</taxon>
        <taxon>Viridiplantae</taxon>
        <taxon>Streptophyta</taxon>
        <taxon>Embryophyta</taxon>
        <taxon>Tracheophyta</taxon>
        <taxon>Spermatophyta</taxon>
        <taxon>Magnoliopsida</taxon>
        <taxon>Liliopsida</taxon>
        <taxon>Poales</taxon>
        <taxon>Poaceae</taxon>
        <taxon>BOP clade</taxon>
        <taxon>Pooideae</taxon>
        <taxon>Triticodae</taxon>
        <taxon>Triticeae</taxon>
        <taxon>Triticinae</taxon>
        <taxon>Triticum</taxon>
    </lineage>
</organism>
<proteinExistence type="predicted"/>
<sequence>MRMKSRSGRRKDGSNSFSQSLIALVHWKRTAVGLTATVGLGKAGQQRKASNWLYRRSKAQQQPAKIAYAIRVTGSLEPADRPFVRC</sequence>
<accession>M8B0E6</accession>
<dbReference type="EMBL" id="KD025327">
    <property type="protein sequence ID" value="EMS66934.1"/>
    <property type="molecule type" value="Genomic_DNA"/>
</dbReference>
<gene>
    <name evidence="1" type="ORF">TRIUR3_09474</name>
</gene>
<protein>
    <submittedName>
        <fullName evidence="1">Uncharacterized protein</fullName>
    </submittedName>
</protein>
<evidence type="ECO:0000313" key="1">
    <source>
        <dbReference type="EMBL" id="EMS66934.1"/>
    </source>
</evidence>
<reference evidence="1" key="1">
    <citation type="journal article" date="2013" name="Nature">
        <title>Draft genome of the wheat A-genome progenitor Triticum urartu.</title>
        <authorList>
            <person name="Ling H.Q."/>
            <person name="Zhao S."/>
            <person name="Liu D."/>
            <person name="Wang J."/>
            <person name="Sun H."/>
            <person name="Zhang C."/>
            <person name="Fan H."/>
            <person name="Li D."/>
            <person name="Dong L."/>
            <person name="Tao Y."/>
            <person name="Gao C."/>
            <person name="Wu H."/>
            <person name="Li Y."/>
            <person name="Cui Y."/>
            <person name="Guo X."/>
            <person name="Zheng S."/>
            <person name="Wang B."/>
            <person name="Yu K."/>
            <person name="Liang Q."/>
            <person name="Yang W."/>
            <person name="Lou X."/>
            <person name="Chen J."/>
            <person name="Feng M."/>
            <person name="Jian J."/>
            <person name="Zhang X."/>
            <person name="Luo G."/>
            <person name="Jiang Y."/>
            <person name="Liu J."/>
            <person name="Wang Z."/>
            <person name="Sha Y."/>
            <person name="Zhang B."/>
            <person name="Wu H."/>
            <person name="Tang D."/>
            <person name="Shen Q."/>
            <person name="Xue P."/>
            <person name="Zou S."/>
            <person name="Wang X."/>
            <person name="Liu X."/>
            <person name="Wang F."/>
            <person name="Yang Y."/>
            <person name="An X."/>
            <person name="Dong Z."/>
            <person name="Zhang K."/>
            <person name="Zhang X."/>
            <person name="Luo M.C."/>
            <person name="Dvorak J."/>
            <person name="Tong Y."/>
            <person name="Wang J."/>
            <person name="Yang H."/>
            <person name="Li Z."/>
            <person name="Wang D."/>
            <person name="Zhang A."/>
            <person name="Wang J."/>
        </authorList>
    </citation>
    <scope>NUCLEOTIDE SEQUENCE</scope>
</reference>
<dbReference type="AlphaFoldDB" id="M8B0E6"/>
<name>M8B0E6_TRIUA</name>